<keyword evidence="2" id="KW-1185">Reference proteome</keyword>
<accession>A0A1Q5Q073</accession>
<dbReference type="AlphaFoldDB" id="A0A1Q5Q073"/>
<protein>
    <submittedName>
        <fullName evidence="1">Uncharacterized protein</fullName>
    </submittedName>
</protein>
<name>A0A1Q5Q073_9ACTO</name>
<dbReference type="Proteomes" id="UP000185628">
    <property type="component" value="Unassembled WGS sequence"/>
</dbReference>
<dbReference type="EMBL" id="MQVR01000088">
    <property type="protein sequence ID" value="OKL53102.1"/>
    <property type="molecule type" value="Genomic_DNA"/>
</dbReference>
<evidence type="ECO:0000313" key="1">
    <source>
        <dbReference type="EMBL" id="OKL53102.1"/>
    </source>
</evidence>
<gene>
    <name evidence="1" type="ORF">BSZ39_11280</name>
</gene>
<sequence length="171" mass="19132">MSGLDSDTRVAVTSYLERRGLALPDDWQVDAVRAYIVEVIADAKQRTPLEYLTVTKAAEFAGVKRSAFQWHPLPRPDATFGEQFEGWLPETIEWWSAQRGVEGAQLGGEPVAYWGPFDVAAHLGIDRTTLARYLMPAPDGIVGRRSGWRPETIHVWQLVREGMKDPIADAI</sequence>
<proteinExistence type="predicted"/>
<evidence type="ECO:0000313" key="2">
    <source>
        <dbReference type="Proteomes" id="UP000185628"/>
    </source>
</evidence>
<dbReference type="RefSeq" id="WP_073717430.1">
    <property type="nucleotide sequence ID" value="NZ_MQVR01000088.1"/>
</dbReference>
<comment type="caution">
    <text evidence="1">The sequence shown here is derived from an EMBL/GenBank/DDBJ whole genome shotgun (WGS) entry which is preliminary data.</text>
</comment>
<reference evidence="2" key="1">
    <citation type="submission" date="2016-12" db="EMBL/GenBank/DDBJ databases">
        <authorList>
            <person name="Meng X."/>
        </authorList>
    </citation>
    <scope>NUCLEOTIDE SEQUENCE [LARGE SCALE GENOMIC DNA]</scope>
    <source>
        <strain evidence="2">DSM 19116</strain>
    </source>
</reference>
<organism evidence="1 2">
    <name type="scientific">Bowdeniella nasicola</name>
    <dbReference type="NCBI Taxonomy" id="208480"/>
    <lineage>
        <taxon>Bacteria</taxon>
        <taxon>Bacillati</taxon>
        <taxon>Actinomycetota</taxon>
        <taxon>Actinomycetes</taxon>
        <taxon>Actinomycetales</taxon>
        <taxon>Actinomycetaceae</taxon>
        <taxon>Bowdeniella</taxon>
    </lineage>
</organism>